<dbReference type="GO" id="GO:0005886">
    <property type="term" value="C:plasma membrane"/>
    <property type="evidence" value="ECO:0007669"/>
    <property type="project" value="InterPro"/>
</dbReference>
<proteinExistence type="inferred from homology"/>
<evidence type="ECO:0000259" key="7">
    <source>
        <dbReference type="Pfam" id="PF00909"/>
    </source>
</evidence>
<dbReference type="PRINTS" id="PR00342">
    <property type="entry name" value="RHESUSRHD"/>
</dbReference>
<dbReference type="InterPro" id="IPR002229">
    <property type="entry name" value="RhesusRHD"/>
</dbReference>
<feature type="transmembrane region" description="Helical" evidence="6">
    <location>
        <begin position="364"/>
        <end position="389"/>
    </location>
</feature>
<feature type="transmembrane region" description="Helical" evidence="6">
    <location>
        <begin position="409"/>
        <end position="429"/>
    </location>
</feature>
<dbReference type="GO" id="GO:0097272">
    <property type="term" value="P:ammonium homeostasis"/>
    <property type="evidence" value="ECO:0007669"/>
    <property type="project" value="TreeGrafter"/>
</dbReference>
<name>A0A1W0WPW2_HYPEX</name>
<comment type="caution">
    <text evidence="8">The sequence shown here is derived from an EMBL/GenBank/DDBJ whole genome shotgun (WGS) entry which is preliminary data.</text>
</comment>
<gene>
    <name evidence="8" type="ORF">BV898_08631</name>
</gene>
<dbReference type="EMBL" id="MTYJ01000063">
    <property type="protein sequence ID" value="OQV17234.1"/>
    <property type="molecule type" value="Genomic_DNA"/>
</dbReference>
<dbReference type="PANTHER" id="PTHR11730">
    <property type="entry name" value="AMMONIUM TRANSPORTER"/>
    <property type="match status" value="1"/>
</dbReference>
<feature type="transmembrane region" description="Helical" evidence="6">
    <location>
        <begin position="75"/>
        <end position="93"/>
    </location>
</feature>
<feature type="transmembrane region" description="Helical" evidence="6">
    <location>
        <begin position="322"/>
        <end position="343"/>
    </location>
</feature>
<accession>A0A1W0WPW2</accession>
<reference evidence="9" key="1">
    <citation type="submission" date="2017-01" db="EMBL/GenBank/DDBJ databases">
        <title>Comparative genomics of anhydrobiosis in the tardigrade Hypsibius dujardini.</title>
        <authorList>
            <person name="Yoshida Y."/>
            <person name="Koutsovoulos G."/>
            <person name="Laetsch D."/>
            <person name="Stevens L."/>
            <person name="Kumar S."/>
            <person name="Horikawa D."/>
            <person name="Ishino K."/>
            <person name="Komine S."/>
            <person name="Tomita M."/>
            <person name="Blaxter M."/>
            <person name="Arakawa K."/>
        </authorList>
    </citation>
    <scope>NUCLEOTIDE SEQUENCE [LARGE SCALE GENOMIC DNA]</scope>
    <source>
        <strain evidence="9">Z151</strain>
    </source>
</reference>
<feature type="domain" description="Ammonium transporter AmtB-like" evidence="7">
    <location>
        <begin position="72"/>
        <end position="438"/>
    </location>
</feature>
<keyword evidence="5 6" id="KW-0472">Membrane</keyword>
<dbReference type="InterPro" id="IPR029020">
    <property type="entry name" value="Ammonium/urea_transptr"/>
</dbReference>
<keyword evidence="3 6" id="KW-0812">Transmembrane</keyword>
<protein>
    <submittedName>
        <fullName evidence="8">Ammonium transporter Rh type B</fullName>
    </submittedName>
</protein>
<comment type="subcellular location">
    <subcellularLocation>
        <location evidence="1">Membrane</location>
        <topology evidence="1">Multi-pass membrane protein</topology>
    </subcellularLocation>
</comment>
<evidence type="ECO:0000256" key="3">
    <source>
        <dbReference type="ARBA" id="ARBA00022692"/>
    </source>
</evidence>
<dbReference type="Proteomes" id="UP000192578">
    <property type="component" value="Unassembled WGS sequence"/>
</dbReference>
<evidence type="ECO:0000256" key="6">
    <source>
        <dbReference type="SAM" id="Phobius"/>
    </source>
</evidence>
<feature type="transmembrane region" description="Helical" evidence="6">
    <location>
        <begin position="236"/>
        <end position="255"/>
    </location>
</feature>
<dbReference type="PANTHER" id="PTHR11730:SF60">
    <property type="entry name" value="RH50, ISOFORM D"/>
    <property type="match status" value="1"/>
</dbReference>
<keyword evidence="9" id="KW-1185">Reference proteome</keyword>
<evidence type="ECO:0000256" key="2">
    <source>
        <dbReference type="ARBA" id="ARBA00011036"/>
    </source>
</evidence>
<dbReference type="Gene3D" id="1.10.3430.10">
    <property type="entry name" value="Ammonium transporter AmtB like domains"/>
    <property type="match status" value="1"/>
</dbReference>
<feature type="transmembrane region" description="Helical" evidence="6">
    <location>
        <begin position="140"/>
        <end position="159"/>
    </location>
</feature>
<organism evidence="8 9">
    <name type="scientific">Hypsibius exemplaris</name>
    <name type="common">Freshwater tardigrade</name>
    <dbReference type="NCBI Taxonomy" id="2072580"/>
    <lineage>
        <taxon>Eukaryota</taxon>
        <taxon>Metazoa</taxon>
        <taxon>Ecdysozoa</taxon>
        <taxon>Tardigrada</taxon>
        <taxon>Eutardigrada</taxon>
        <taxon>Parachela</taxon>
        <taxon>Hypsibioidea</taxon>
        <taxon>Hypsibiidae</taxon>
        <taxon>Hypsibius</taxon>
    </lineage>
</organism>
<dbReference type="AlphaFoldDB" id="A0A1W0WPW2"/>
<dbReference type="FunFam" id="1.10.3430.10:FF:000012">
    <property type="entry name" value="Rh type C glycoprotein"/>
    <property type="match status" value="1"/>
</dbReference>
<evidence type="ECO:0000256" key="5">
    <source>
        <dbReference type="ARBA" id="ARBA00023136"/>
    </source>
</evidence>
<evidence type="ECO:0000313" key="8">
    <source>
        <dbReference type="EMBL" id="OQV17234.1"/>
    </source>
</evidence>
<feature type="transmembrane region" description="Helical" evidence="6">
    <location>
        <begin position="100"/>
        <end position="120"/>
    </location>
</feature>
<dbReference type="Pfam" id="PF00909">
    <property type="entry name" value="Ammonium_transp"/>
    <property type="match status" value="1"/>
</dbReference>
<sequence>MAHDEAASGKKFAFVLLAFQVVFIVLFGVFAEYHWDAKPQSHRPADANGLVKGVRQADAAKSDAPYNPDYAMKDFYPMFQDVHVMMFIGFGYLMTFLRKYGYSSLGINFLLAAFVIQWATLMRGFLHMHDGKFMIDLTTLLTADFGAAAILITFGAVLGKLSPLQYLIMALIEVSVLEVNEWVGVKIFKTLDVGGSIFVHVFGAYFGLACSRVLSRWEYSANGFNTLKYTTKTTDLFSMVGTIFLWMFWPSFNSVMAPAELQQRAVINTYFALASCCVATFICSFLFHHGKISMEMVQNATLAGGVAIGSTADMVVNPYGALIIGFGAGVLSCVGIRFINGILESKLKVHDTCGVNNLHGMPGILAALISAVVCATASESVYGSSYYKVFPSLEKTEENENPRTPLLQAAWQLSALGMTLGVALLSGALTGSVLRLKIFDPLPGPAMFDDEAYFAMPEDVPPEQEREIRNRLQSASRSSYELAVPLSGKPIAFTRNNED</sequence>
<feature type="transmembrane region" description="Helical" evidence="6">
    <location>
        <begin position="267"/>
        <end position="287"/>
    </location>
</feature>
<feature type="transmembrane region" description="Helical" evidence="6">
    <location>
        <begin position="12"/>
        <end position="31"/>
    </location>
</feature>
<feature type="transmembrane region" description="Helical" evidence="6">
    <location>
        <begin position="197"/>
        <end position="215"/>
    </location>
</feature>
<evidence type="ECO:0000256" key="4">
    <source>
        <dbReference type="ARBA" id="ARBA00022989"/>
    </source>
</evidence>
<keyword evidence="4 6" id="KW-1133">Transmembrane helix</keyword>
<comment type="similarity">
    <text evidence="2">Belongs to the ammonium transporter (TC 2.A.49) family. Rh subfamily.</text>
</comment>
<dbReference type="InterPro" id="IPR024041">
    <property type="entry name" value="NH4_transpt_AmtB-like_dom"/>
</dbReference>
<evidence type="ECO:0000256" key="1">
    <source>
        <dbReference type="ARBA" id="ARBA00004141"/>
    </source>
</evidence>
<dbReference type="GO" id="GO:0008519">
    <property type="term" value="F:ammonium channel activity"/>
    <property type="evidence" value="ECO:0007669"/>
    <property type="project" value="InterPro"/>
</dbReference>
<evidence type="ECO:0000313" key="9">
    <source>
        <dbReference type="Proteomes" id="UP000192578"/>
    </source>
</evidence>
<dbReference type="SUPFAM" id="SSF111352">
    <property type="entry name" value="Ammonium transporter"/>
    <property type="match status" value="1"/>
</dbReference>
<dbReference type="OrthoDB" id="534912at2759"/>